<reference evidence="1 2" key="1">
    <citation type="journal article" date="2024" name="Ann. Entomol. Soc. Am.">
        <title>Genomic analyses of the southern and eastern yellowjacket wasps (Hymenoptera: Vespidae) reveal evolutionary signatures of social life.</title>
        <authorList>
            <person name="Catto M.A."/>
            <person name="Caine P.B."/>
            <person name="Orr S.E."/>
            <person name="Hunt B.G."/>
            <person name="Goodisman M.A.D."/>
        </authorList>
    </citation>
    <scope>NUCLEOTIDE SEQUENCE [LARGE SCALE GENOMIC DNA]</scope>
    <source>
        <strain evidence="1">232</strain>
        <tissue evidence="1">Head and thorax</tissue>
    </source>
</reference>
<keyword evidence="2" id="KW-1185">Reference proteome</keyword>
<evidence type="ECO:0000313" key="2">
    <source>
        <dbReference type="Proteomes" id="UP001607303"/>
    </source>
</evidence>
<comment type="caution">
    <text evidence="1">The sequence shown here is derived from an EMBL/GenBank/DDBJ whole genome shotgun (WGS) entry which is preliminary data.</text>
</comment>
<evidence type="ECO:0000313" key="1">
    <source>
        <dbReference type="EMBL" id="KAL2750851.1"/>
    </source>
</evidence>
<accession>A0ABD2D0F6</accession>
<proteinExistence type="predicted"/>
<dbReference type="Proteomes" id="UP001607303">
    <property type="component" value="Unassembled WGS sequence"/>
</dbReference>
<gene>
    <name evidence="1" type="ORF">V1477_000954</name>
</gene>
<dbReference type="AlphaFoldDB" id="A0ABD2D0F6"/>
<organism evidence="1 2">
    <name type="scientific">Vespula maculifrons</name>
    <name type="common">Eastern yellow jacket</name>
    <name type="synonym">Wasp</name>
    <dbReference type="NCBI Taxonomy" id="7453"/>
    <lineage>
        <taxon>Eukaryota</taxon>
        <taxon>Metazoa</taxon>
        <taxon>Ecdysozoa</taxon>
        <taxon>Arthropoda</taxon>
        <taxon>Hexapoda</taxon>
        <taxon>Insecta</taxon>
        <taxon>Pterygota</taxon>
        <taxon>Neoptera</taxon>
        <taxon>Endopterygota</taxon>
        <taxon>Hymenoptera</taxon>
        <taxon>Apocrita</taxon>
        <taxon>Aculeata</taxon>
        <taxon>Vespoidea</taxon>
        <taxon>Vespidae</taxon>
        <taxon>Vespinae</taxon>
        <taxon>Vespula</taxon>
    </lineage>
</organism>
<dbReference type="EMBL" id="JAYRBN010000008">
    <property type="protein sequence ID" value="KAL2750851.1"/>
    <property type="molecule type" value="Genomic_DNA"/>
</dbReference>
<sequence>MRCKMVLIECYRMFIRSSTVRFALVDSPEGNRGRMCYSSTDLRHFLIQTERRSPRSLRSLADVHNLSRDGTGDKDEDRELQVAMVGGLRCSGLRLTYNNRSCAGEFSDWAAPRKSPGQLARQG</sequence>
<name>A0ABD2D0F6_VESMC</name>
<protein>
    <submittedName>
        <fullName evidence="1">Uncharacterized protein</fullName>
    </submittedName>
</protein>